<dbReference type="Pfam" id="PF00505">
    <property type="entry name" value="HMG_box"/>
    <property type="match status" value="1"/>
</dbReference>
<dbReference type="InterPro" id="IPR022097">
    <property type="entry name" value="SOX_fam"/>
</dbReference>
<dbReference type="Gene3D" id="1.10.30.10">
    <property type="entry name" value="High mobility group box domain"/>
    <property type="match status" value="1"/>
</dbReference>
<dbReference type="CDD" id="cd01388">
    <property type="entry name" value="HMG-box_SoxB"/>
    <property type="match status" value="1"/>
</dbReference>
<feature type="region of interest" description="Disordered" evidence="7">
    <location>
        <begin position="178"/>
        <end position="277"/>
    </location>
</feature>
<feature type="compositionally biased region" description="Basic residues" evidence="7">
    <location>
        <begin position="195"/>
        <end position="205"/>
    </location>
</feature>
<dbReference type="OrthoDB" id="6247875at2759"/>
<dbReference type="GO" id="GO:0005634">
    <property type="term" value="C:nucleus"/>
    <property type="evidence" value="ECO:0007669"/>
    <property type="project" value="UniProtKB-SubCell"/>
</dbReference>
<dbReference type="InterPro" id="IPR036910">
    <property type="entry name" value="HMG_box_dom_sf"/>
</dbReference>
<dbReference type="GO" id="GO:0001228">
    <property type="term" value="F:DNA-binding transcription activator activity, RNA polymerase II-specific"/>
    <property type="evidence" value="ECO:0007669"/>
    <property type="project" value="TreeGrafter"/>
</dbReference>
<feature type="compositionally biased region" description="Basic and acidic residues" evidence="7">
    <location>
        <begin position="90"/>
        <end position="106"/>
    </location>
</feature>
<evidence type="ECO:0000256" key="4">
    <source>
        <dbReference type="ARBA" id="ARBA00023163"/>
    </source>
</evidence>
<protein>
    <recommendedName>
        <fullName evidence="8">HMG box domain-containing protein</fullName>
    </recommendedName>
</protein>
<comment type="subcellular location">
    <subcellularLocation>
        <location evidence="1">Nucleus</location>
    </subcellularLocation>
</comment>
<dbReference type="PANTHER" id="PTHR10270:SF324">
    <property type="entry name" value="SOX DOMAIN-CONTAINING PROTEIN DICHAETE-RELATED"/>
    <property type="match status" value="1"/>
</dbReference>
<accession>A0A7R8XI01</accession>
<evidence type="ECO:0000313" key="10">
    <source>
        <dbReference type="Proteomes" id="UP000677054"/>
    </source>
</evidence>
<dbReference type="FunFam" id="1.10.30.10:FF:000002">
    <property type="entry name" value="transcription factor Sox-2"/>
    <property type="match status" value="1"/>
</dbReference>
<dbReference type="InterPro" id="IPR009071">
    <property type="entry name" value="HMG_box_dom"/>
</dbReference>
<dbReference type="Proteomes" id="UP000677054">
    <property type="component" value="Unassembled WGS sequence"/>
</dbReference>
<dbReference type="PROSITE" id="PS50118">
    <property type="entry name" value="HMG_BOX_2"/>
    <property type="match status" value="1"/>
</dbReference>
<feature type="region of interest" description="Disordered" evidence="7">
    <location>
        <begin position="481"/>
        <end position="507"/>
    </location>
</feature>
<dbReference type="GO" id="GO:0007420">
    <property type="term" value="P:brain development"/>
    <property type="evidence" value="ECO:0007669"/>
    <property type="project" value="TreeGrafter"/>
</dbReference>
<organism evidence="9">
    <name type="scientific">Darwinula stevensoni</name>
    <dbReference type="NCBI Taxonomy" id="69355"/>
    <lineage>
        <taxon>Eukaryota</taxon>
        <taxon>Metazoa</taxon>
        <taxon>Ecdysozoa</taxon>
        <taxon>Arthropoda</taxon>
        <taxon>Crustacea</taxon>
        <taxon>Oligostraca</taxon>
        <taxon>Ostracoda</taxon>
        <taxon>Podocopa</taxon>
        <taxon>Podocopida</taxon>
        <taxon>Darwinulocopina</taxon>
        <taxon>Darwinuloidea</taxon>
        <taxon>Darwinulidae</taxon>
        <taxon>Darwinula</taxon>
    </lineage>
</organism>
<dbReference type="AlphaFoldDB" id="A0A7R8XI01"/>
<gene>
    <name evidence="9" type="ORF">DSTB1V02_LOCUS7910</name>
</gene>
<dbReference type="GO" id="GO:0000978">
    <property type="term" value="F:RNA polymerase II cis-regulatory region sequence-specific DNA binding"/>
    <property type="evidence" value="ECO:0007669"/>
    <property type="project" value="TreeGrafter"/>
</dbReference>
<dbReference type="EMBL" id="CAJPEV010001701">
    <property type="protein sequence ID" value="CAG0893933.1"/>
    <property type="molecule type" value="Genomic_DNA"/>
</dbReference>
<name>A0A7R8XI01_9CRUS</name>
<evidence type="ECO:0000256" key="3">
    <source>
        <dbReference type="ARBA" id="ARBA00023125"/>
    </source>
</evidence>
<dbReference type="SMART" id="SM00398">
    <property type="entry name" value="HMG"/>
    <property type="match status" value="1"/>
</dbReference>
<feature type="domain" description="HMG box" evidence="8">
    <location>
        <begin position="284"/>
        <end position="352"/>
    </location>
</feature>
<dbReference type="PANTHER" id="PTHR10270">
    <property type="entry name" value="SOX TRANSCRIPTION FACTOR"/>
    <property type="match status" value="1"/>
</dbReference>
<keyword evidence="2" id="KW-0805">Transcription regulation</keyword>
<keyword evidence="10" id="KW-1185">Reference proteome</keyword>
<keyword evidence="4" id="KW-0804">Transcription</keyword>
<evidence type="ECO:0000256" key="5">
    <source>
        <dbReference type="ARBA" id="ARBA00023242"/>
    </source>
</evidence>
<dbReference type="InterPro" id="IPR050140">
    <property type="entry name" value="SRY-related_HMG-box_TF-like"/>
</dbReference>
<evidence type="ECO:0000256" key="2">
    <source>
        <dbReference type="ARBA" id="ARBA00023015"/>
    </source>
</evidence>
<dbReference type="GO" id="GO:0030182">
    <property type="term" value="P:neuron differentiation"/>
    <property type="evidence" value="ECO:0007669"/>
    <property type="project" value="TreeGrafter"/>
</dbReference>
<dbReference type="GO" id="GO:0000122">
    <property type="term" value="P:negative regulation of transcription by RNA polymerase II"/>
    <property type="evidence" value="ECO:0007669"/>
    <property type="project" value="TreeGrafter"/>
</dbReference>
<evidence type="ECO:0000256" key="7">
    <source>
        <dbReference type="SAM" id="MobiDB-lite"/>
    </source>
</evidence>
<dbReference type="EMBL" id="LR901218">
    <property type="protein sequence ID" value="CAD7248087.1"/>
    <property type="molecule type" value="Genomic_DNA"/>
</dbReference>
<evidence type="ECO:0000313" key="9">
    <source>
        <dbReference type="EMBL" id="CAD7248087.1"/>
    </source>
</evidence>
<keyword evidence="3 6" id="KW-0238">DNA-binding</keyword>
<evidence type="ECO:0000256" key="1">
    <source>
        <dbReference type="ARBA" id="ARBA00004123"/>
    </source>
</evidence>
<feature type="compositionally biased region" description="Low complexity" evidence="7">
    <location>
        <begin position="206"/>
        <end position="228"/>
    </location>
</feature>
<proteinExistence type="predicted"/>
<feature type="compositionally biased region" description="Polar residues" evidence="7">
    <location>
        <begin position="487"/>
        <end position="497"/>
    </location>
</feature>
<dbReference type="SUPFAM" id="SSF47095">
    <property type="entry name" value="HMG-box"/>
    <property type="match status" value="1"/>
</dbReference>
<dbReference type="Pfam" id="PF12336">
    <property type="entry name" value="SOXp"/>
    <property type="match status" value="1"/>
</dbReference>
<sequence>MPRNAHDNKLYPNKRDITLLAQVLEEEESGGARVPFTLQDVPCVKDFPCVKDVLASRMCRHMKLVDDLHSLCLAGEWTEKGGRRGGHAIGGERERPRLLRVPRRDPIGGAGGDPLASNQYVGGPTVAQRGGENRSDSAYSQWLSSAAGVAYNRQPPSPNMLTMESDLKSAAHLMSPHAMPSLGSLGGHPAYTPGHHVHHSMHQPLHHPVTSSPSSVVPPSHHQMSPTGGPTPPTPPSSGIHSAQHHLGTTPITTTANSNASNGGHHGGPNGKGSAAANKYDDRVKRPMNAFMVWSRGQRRKMAQENPKMHNSEISKRLGAEWKLLSEVEKRPFIDEAKRLRAVHMKEHPDYKYRPRRKTKTLLKKDKYPPLGSVGSTLLSAAGNAGNNANASHQIPRDMYAQMPNGYMPNGYPGMMHHDQGGYYSPMSAYRYDMGMYGTSHSQVPTASTSPTSSSYMNGGGNGNPAYAYNQAGSPYSSQGMMIKNEGSPTGTSGNQTPTPPSGTVKDYHRDYNPPPNSGDLRQMISMYLPTDPNLQRGLTPTQYASNSPDTLTAPAASVPLTHM</sequence>
<evidence type="ECO:0000259" key="8">
    <source>
        <dbReference type="PROSITE" id="PS50118"/>
    </source>
</evidence>
<reference evidence="9" key="1">
    <citation type="submission" date="2020-11" db="EMBL/GenBank/DDBJ databases">
        <authorList>
            <person name="Tran Van P."/>
        </authorList>
    </citation>
    <scope>NUCLEOTIDE SEQUENCE</scope>
</reference>
<feature type="compositionally biased region" description="Polar residues" evidence="7">
    <location>
        <begin position="541"/>
        <end position="551"/>
    </location>
</feature>
<keyword evidence="5 6" id="KW-0539">Nucleus</keyword>
<feature type="DNA-binding region" description="HMG box" evidence="6">
    <location>
        <begin position="284"/>
        <end position="352"/>
    </location>
</feature>
<evidence type="ECO:0000256" key="6">
    <source>
        <dbReference type="PROSITE-ProRule" id="PRU00267"/>
    </source>
</evidence>
<feature type="region of interest" description="Disordered" evidence="7">
    <location>
        <begin position="541"/>
        <end position="564"/>
    </location>
</feature>
<feature type="region of interest" description="Disordered" evidence="7">
    <location>
        <begin position="82"/>
        <end position="138"/>
    </location>
</feature>